<proteinExistence type="predicted"/>
<dbReference type="Proteomes" id="UP001165044">
    <property type="component" value="Unassembled WGS sequence"/>
</dbReference>
<reference evidence="1" key="1">
    <citation type="journal article" date="2023" name="Antonie Van Leeuwenhoek">
        <title>Mesoterricola silvestris gen. nov., sp. nov., Mesoterricola sediminis sp. nov., Geothrix oryzae sp. nov., Geothrix edaphica sp. nov., Geothrix rubra sp. nov., and Geothrix limicola sp. nov., six novel members of Acidobacteriota isolated from soils.</title>
        <authorList>
            <person name="Itoh H."/>
            <person name="Sugisawa Y."/>
            <person name="Mise K."/>
            <person name="Xu Z."/>
            <person name="Kuniyasu M."/>
            <person name="Ushijima N."/>
            <person name="Kawano K."/>
            <person name="Kobayashi E."/>
            <person name="Shiratori Y."/>
            <person name="Masuda Y."/>
            <person name="Senoo K."/>
        </authorList>
    </citation>
    <scope>NUCLEOTIDE SEQUENCE</scope>
    <source>
        <strain evidence="1">Red802</strain>
    </source>
</reference>
<dbReference type="EMBL" id="BSDC01000002">
    <property type="protein sequence ID" value="GLH67559.1"/>
    <property type="molecule type" value="Genomic_DNA"/>
</dbReference>
<accession>A0ABQ5PZN1</accession>
<comment type="caution">
    <text evidence="1">The sequence shown here is derived from an EMBL/GenBank/DDBJ whole genome shotgun (WGS) entry which is preliminary data.</text>
</comment>
<dbReference type="RefSeq" id="WP_285608786.1">
    <property type="nucleotide sequence ID" value="NZ_BSDC01000002.1"/>
</dbReference>
<keyword evidence="2" id="KW-1185">Reference proteome</keyword>
<evidence type="ECO:0000313" key="2">
    <source>
        <dbReference type="Proteomes" id="UP001165044"/>
    </source>
</evidence>
<sequence>MPSLIEGLFSLAPDIRYIATYLDGVHQTAQRPGIDGASSSESDKYEELIVNPTLLKLVTQRGNIDCGGAHWVIIRYGNFYELVVPVPTGHVSVGIELAGNPLAIAEQVLAFVEAPR</sequence>
<protein>
    <submittedName>
        <fullName evidence="1">Uncharacterized protein</fullName>
    </submittedName>
</protein>
<gene>
    <name evidence="1" type="ORF">GETHED_19230</name>
</gene>
<evidence type="ECO:0000313" key="1">
    <source>
        <dbReference type="EMBL" id="GLH67559.1"/>
    </source>
</evidence>
<organism evidence="1 2">
    <name type="scientific">Geothrix edaphica</name>
    <dbReference type="NCBI Taxonomy" id="2927976"/>
    <lineage>
        <taxon>Bacteria</taxon>
        <taxon>Pseudomonadati</taxon>
        <taxon>Acidobacteriota</taxon>
        <taxon>Holophagae</taxon>
        <taxon>Holophagales</taxon>
        <taxon>Holophagaceae</taxon>
        <taxon>Geothrix</taxon>
    </lineage>
</organism>
<name>A0ABQ5PZN1_9BACT</name>